<evidence type="ECO:0000256" key="3">
    <source>
        <dbReference type="ARBA" id="ARBA00022448"/>
    </source>
</evidence>
<dbReference type="Proteomes" id="UP001241537">
    <property type="component" value="Unassembled WGS sequence"/>
</dbReference>
<gene>
    <name evidence="11" type="ORF">J2S20_001787</name>
</gene>
<accession>A0AAE3VBT9</accession>
<dbReference type="PANTHER" id="PTHR34182:SF1">
    <property type="entry name" value="PROTEIN-EXPORT MEMBRANE PROTEIN SECG"/>
    <property type="match status" value="1"/>
</dbReference>
<protein>
    <recommendedName>
        <fullName evidence="10">Protein-export membrane protein SecG</fullName>
    </recommendedName>
</protein>
<dbReference type="EMBL" id="JAUSTO010000011">
    <property type="protein sequence ID" value="MDQ0153080.1"/>
    <property type="molecule type" value="Genomic_DNA"/>
</dbReference>
<dbReference type="GO" id="GO:0009306">
    <property type="term" value="P:protein secretion"/>
    <property type="evidence" value="ECO:0007669"/>
    <property type="project" value="UniProtKB-UniRule"/>
</dbReference>
<keyword evidence="4 10" id="KW-1003">Cell membrane</keyword>
<dbReference type="PANTHER" id="PTHR34182">
    <property type="entry name" value="PROTEIN-EXPORT MEMBRANE PROTEIN SECG"/>
    <property type="match status" value="1"/>
</dbReference>
<comment type="subcellular location">
    <subcellularLocation>
        <location evidence="1 10">Cell membrane</location>
        <topology evidence="1 10">Multi-pass membrane protein</topology>
    </subcellularLocation>
</comment>
<feature type="transmembrane region" description="Helical" evidence="10">
    <location>
        <begin position="6"/>
        <end position="23"/>
    </location>
</feature>
<evidence type="ECO:0000313" key="11">
    <source>
        <dbReference type="EMBL" id="MDQ0153080.1"/>
    </source>
</evidence>
<evidence type="ECO:0000313" key="12">
    <source>
        <dbReference type="Proteomes" id="UP001241537"/>
    </source>
</evidence>
<dbReference type="GO" id="GO:0005886">
    <property type="term" value="C:plasma membrane"/>
    <property type="evidence" value="ECO:0007669"/>
    <property type="project" value="UniProtKB-SubCell"/>
</dbReference>
<evidence type="ECO:0000256" key="9">
    <source>
        <dbReference type="ARBA" id="ARBA00023136"/>
    </source>
</evidence>
<keyword evidence="5 10" id="KW-0812">Transmembrane</keyword>
<keyword evidence="9 10" id="KW-0472">Membrane</keyword>
<evidence type="ECO:0000256" key="5">
    <source>
        <dbReference type="ARBA" id="ARBA00022692"/>
    </source>
</evidence>
<name>A0AAE3VBT9_9FIRM</name>
<reference evidence="11" key="1">
    <citation type="submission" date="2023-07" db="EMBL/GenBank/DDBJ databases">
        <title>Genomic Encyclopedia of Type Strains, Phase IV (KMG-IV): sequencing the most valuable type-strain genomes for metagenomic binning, comparative biology and taxonomic classification.</title>
        <authorList>
            <person name="Goeker M."/>
        </authorList>
    </citation>
    <scope>NUCLEOTIDE SEQUENCE</scope>
    <source>
        <strain evidence="11">DSM 19659</strain>
    </source>
</reference>
<keyword evidence="8 10" id="KW-0811">Translocation</keyword>
<comment type="similarity">
    <text evidence="2 10">Belongs to the SecG family.</text>
</comment>
<proteinExistence type="inferred from homology"/>
<evidence type="ECO:0000256" key="7">
    <source>
        <dbReference type="ARBA" id="ARBA00022989"/>
    </source>
</evidence>
<dbReference type="PRINTS" id="PR01651">
    <property type="entry name" value="SECGEXPORT"/>
</dbReference>
<evidence type="ECO:0000256" key="2">
    <source>
        <dbReference type="ARBA" id="ARBA00008445"/>
    </source>
</evidence>
<evidence type="ECO:0000256" key="6">
    <source>
        <dbReference type="ARBA" id="ARBA00022927"/>
    </source>
</evidence>
<evidence type="ECO:0000256" key="4">
    <source>
        <dbReference type="ARBA" id="ARBA00022475"/>
    </source>
</evidence>
<keyword evidence="6 10" id="KW-0653">Protein transport</keyword>
<dbReference type="InterPro" id="IPR004692">
    <property type="entry name" value="SecG"/>
</dbReference>
<evidence type="ECO:0000256" key="10">
    <source>
        <dbReference type="RuleBase" id="RU365087"/>
    </source>
</evidence>
<organism evidence="11 12">
    <name type="scientific">Moryella indoligenes</name>
    <dbReference type="NCBI Taxonomy" id="371674"/>
    <lineage>
        <taxon>Bacteria</taxon>
        <taxon>Bacillati</taxon>
        <taxon>Bacillota</taxon>
        <taxon>Clostridia</taxon>
        <taxon>Lachnospirales</taxon>
        <taxon>Lachnospiraceae</taxon>
        <taxon>Moryella</taxon>
    </lineage>
</organism>
<sequence>MLNTILSVIFVIVCVVLSAIVLMQEGRDQGLGAIGGMADSYWGKIRGRSVEGTLEKLTKVLAVLFLLVAFVLNIVK</sequence>
<dbReference type="NCBIfam" id="TIGR00810">
    <property type="entry name" value="secG"/>
    <property type="match status" value="1"/>
</dbReference>
<dbReference type="GO" id="GO:0015450">
    <property type="term" value="F:protein-transporting ATPase activity"/>
    <property type="evidence" value="ECO:0007669"/>
    <property type="project" value="UniProtKB-UniRule"/>
</dbReference>
<keyword evidence="3 10" id="KW-0813">Transport</keyword>
<keyword evidence="7 10" id="KW-1133">Transmembrane helix</keyword>
<dbReference type="Pfam" id="PF03840">
    <property type="entry name" value="SecG"/>
    <property type="match status" value="1"/>
</dbReference>
<evidence type="ECO:0000256" key="1">
    <source>
        <dbReference type="ARBA" id="ARBA00004651"/>
    </source>
</evidence>
<evidence type="ECO:0000256" key="8">
    <source>
        <dbReference type="ARBA" id="ARBA00023010"/>
    </source>
</evidence>
<dbReference type="RefSeq" id="WP_106612824.1">
    <property type="nucleotide sequence ID" value="NZ_JAUSTO010000011.1"/>
</dbReference>
<feature type="transmembrane region" description="Helical" evidence="10">
    <location>
        <begin position="57"/>
        <end position="75"/>
    </location>
</feature>
<dbReference type="GO" id="GO:0043952">
    <property type="term" value="P:protein transport by the Sec complex"/>
    <property type="evidence" value="ECO:0007669"/>
    <property type="project" value="TreeGrafter"/>
</dbReference>
<dbReference type="GO" id="GO:0065002">
    <property type="term" value="P:intracellular protein transmembrane transport"/>
    <property type="evidence" value="ECO:0007669"/>
    <property type="project" value="TreeGrafter"/>
</dbReference>
<comment type="function">
    <text evidence="10">Involved in protein export. Participates in an early event of protein translocation.</text>
</comment>
<dbReference type="AlphaFoldDB" id="A0AAE3VBT9"/>
<comment type="caution">
    <text evidence="11">The sequence shown here is derived from an EMBL/GenBank/DDBJ whole genome shotgun (WGS) entry which is preliminary data.</text>
</comment>
<keyword evidence="12" id="KW-1185">Reference proteome</keyword>